<dbReference type="EMBL" id="LVHD01000002">
    <property type="protein sequence ID" value="OAG78625.1"/>
    <property type="molecule type" value="Genomic_DNA"/>
</dbReference>
<dbReference type="PATRIC" id="fig|178901.16.peg.234"/>
<comment type="caution">
    <text evidence="1">The sequence shown here is derived from an EMBL/GenBank/DDBJ whole genome shotgun (WGS) entry which is preliminary data.</text>
</comment>
<reference evidence="1 2" key="1">
    <citation type="submission" date="2016-03" db="EMBL/GenBank/DDBJ databases">
        <title>Draft genome sequence of Acetobacter malorum CECT 7742, a strain isolated from strawberry vinegar.</title>
        <authorList>
            <person name="Sainz F."/>
            <person name="Mas A."/>
            <person name="Torija M.J."/>
        </authorList>
    </citation>
    <scope>NUCLEOTIDE SEQUENCE [LARGE SCALE GENOMIC DNA]</scope>
    <source>
        <strain evidence="1 2">CECT 7742</strain>
    </source>
</reference>
<evidence type="ECO:0000313" key="1">
    <source>
        <dbReference type="EMBL" id="OAG78625.1"/>
    </source>
</evidence>
<evidence type="ECO:0000313" key="2">
    <source>
        <dbReference type="Proteomes" id="UP000077349"/>
    </source>
</evidence>
<dbReference type="STRING" id="178901.AmDm5_0243"/>
<accession>A0A177GGR2</accession>
<name>A0A177GGR2_9PROT</name>
<protein>
    <submittedName>
        <fullName evidence="1">Uncharacterized protein</fullName>
    </submittedName>
</protein>
<organism evidence="1 2">
    <name type="scientific">Acetobacter malorum</name>
    <dbReference type="NCBI Taxonomy" id="178901"/>
    <lineage>
        <taxon>Bacteria</taxon>
        <taxon>Pseudomonadati</taxon>
        <taxon>Pseudomonadota</taxon>
        <taxon>Alphaproteobacteria</taxon>
        <taxon>Acetobacterales</taxon>
        <taxon>Acetobacteraceae</taxon>
        <taxon>Acetobacter</taxon>
    </lineage>
</organism>
<proteinExistence type="predicted"/>
<sequence>MGMHSFPGFVRSSELALSCLGMSDCVMTHLPDPAYKAQTEKEEKPSHFRLLMVALATCALVAGAGYHYAGSSNGSSNAPVAGGATDQTGGTAQPRPGVQFSLIAPDKAADALAMSSFSEKEQADILAAVKRRELRLVAMPIFDATGAGGTVTVICGTTRQTVLLQPKPTVLILPITVAGNVDIIPSSDPGNVGIGSGVVTMFGPQALPVMHQGDTLGLTVIAQ</sequence>
<dbReference type="Proteomes" id="UP000077349">
    <property type="component" value="Unassembled WGS sequence"/>
</dbReference>
<dbReference type="AlphaFoldDB" id="A0A177GGR2"/>
<gene>
    <name evidence="1" type="ORF">Amal_00226</name>
</gene>